<feature type="transmembrane region" description="Helical" evidence="7">
    <location>
        <begin position="144"/>
        <end position="164"/>
    </location>
</feature>
<keyword evidence="5 7" id="KW-0472">Membrane</keyword>
<accession>A0A2V3DVM7</accession>
<feature type="transmembrane region" description="Helical" evidence="7">
    <location>
        <begin position="310"/>
        <end position="337"/>
    </location>
</feature>
<feature type="transmembrane region" description="Helical" evidence="7">
    <location>
        <begin position="275"/>
        <end position="298"/>
    </location>
</feature>
<dbReference type="EMBL" id="QHLZ01000001">
    <property type="protein sequence ID" value="PXA69426.1"/>
    <property type="molecule type" value="Genomic_DNA"/>
</dbReference>
<feature type="transmembrane region" description="Helical" evidence="7">
    <location>
        <begin position="113"/>
        <end position="132"/>
    </location>
</feature>
<evidence type="ECO:0000256" key="5">
    <source>
        <dbReference type="ARBA" id="ARBA00023136"/>
    </source>
</evidence>
<proteinExistence type="predicted"/>
<evidence type="ECO:0000256" key="3">
    <source>
        <dbReference type="ARBA" id="ARBA00022692"/>
    </source>
</evidence>
<evidence type="ECO:0000256" key="6">
    <source>
        <dbReference type="SAM" id="MobiDB-lite"/>
    </source>
</evidence>
<evidence type="ECO:0000256" key="4">
    <source>
        <dbReference type="ARBA" id="ARBA00022989"/>
    </source>
</evidence>
<feature type="region of interest" description="Disordered" evidence="6">
    <location>
        <begin position="1"/>
        <end position="39"/>
    </location>
</feature>
<feature type="transmembrane region" description="Helical" evidence="7">
    <location>
        <begin position="173"/>
        <end position="195"/>
    </location>
</feature>
<dbReference type="InterPro" id="IPR043428">
    <property type="entry name" value="LivM-like"/>
</dbReference>
<feature type="transmembrane region" description="Helical" evidence="7">
    <location>
        <begin position="226"/>
        <end position="244"/>
    </location>
</feature>
<keyword evidence="3 7" id="KW-0812">Transmembrane</keyword>
<dbReference type="CDD" id="cd06581">
    <property type="entry name" value="TM_PBP1_LivM_like"/>
    <property type="match status" value="1"/>
</dbReference>
<comment type="caution">
    <text evidence="8">The sequence shown here is derived from an EMBL/GenBank/DDBJ whole genome shotgun (WGS) entry which is preliminary data.</text>
</comment>
<dbReference type="GO" id="GO:0005886">
    <property type="term" value="C:plasma membrane"/>
    <property type="evidence" value="ECO:0007669"/>
    <property type="project" value="UniProtKB-SubCell"/>
</dbReference>
<evidence type="ECO:0000313" key="9">
    <source>
        <dbReference type="Proteomes" id="UP000246303"/>
    </source>
</evidence>
<keyword evidence="2" id="KW-1003">Cell membrane</keyword>
<comment type="subcellular location">
    <subcellularLocation>
        <location evidence="1">Cell membrane</location>
        <topology evidence="1">Multi-pass membrane protein</topology>
    </subcellularLocation>
</comment>
<keyword evidence="9" id="KW-1185">Reference proteome</keyword>
<feature type="compositionally biased region" description="Polar residues" evidence="6">
    <location>
        <begin position="12"/>
        <end position="22"/>
    </location>
</feature>
<feature type="region of interest" description="Disordered" evidence="6">
    <location>
        <begin position="390"/>
        <end position="421"/>
    </location>
</feature>
<keyword evidence="4 7" id="KW-1133">Transmembrane helix</keyword>
<name>A0A2V3DVM7_9MICC</name>
<gene>
    <name evidence="8" type="ORF">CVS29_02430</name>
</gene>
<sequence>MSMVDGPKPFSTAKSEQKTANMESAGVPPGSSGAVPRPNRKFGSWSDRWREMPRQKQWLILIPVVILAFLLPVINPPLISTEPGNDWPLACQAMAIFALVAVGLNIVIGYAGLLDLGYIAFFAVGSYTAAMLTSPDSAFIKIPYLWTIPVAIAVSMFVGVLLGLPTLRLRGDYLAIVTLGFGEIVRILATLIPAMKGQPGFQNVGHPPGIGADGIPIFANSNGTPWYWLTLVILIIVLFLVGNLERSRVGRAWIAIREDEDAAETMGVPTFKYKVWAFALGAGVGGLAGSLMGGQVGFVNNQKFDVVTSILFVAAVVLGGSGNKVGAILGGALVAYIPLRFTAIAEYKFLIFGLALVVIMIYRSQGLLPARQRLLAYGTAAYAAVRRRGSANPSAAGGSGTGGGAHTSSSTPAHRAEGEQA</sequence>
<evidence type="ECO:0000256" key="1">
    <source>
        <dbReference type="ARBA" id="ARBA00004651"/>
    </source>
</evidence>
<dbReference type="PANTHER" id="PTHR30482:SF10">
    <property type="entry name" value="HIGH-AFFINITY BRANCHED-CHAIN AMINO ACID TRANSPORT PROTEIN BRAE"/>
    <property type="match status" value="1"/>
</dbReference>
<feature type="transmembrane region" description="Helical" evidence="7">
    <location>
        <begin position="349"/>
        <end position="368"/>
    </location>
</feature>
<dbReference type="PANTHER" id="PTHR30482">
    <property type="entry name" value="HIGH-AFFINITY BRANCHED-CHAIN AMINO ACID TRANSPORT SYSTEM PERMEASE"/>
    <property type="match status" value="1"/>
</dbReference>
<protein>
    <submittedName>
        <fullName evidence="8">Branched-chain amino acid ABC transporter permease</fullName>
    </submittedName>
</protein>
<evidence type="ECO:0000313" key="8">
    <source>
        <dbReference type="EMBL" id="PXA69426.1"/>
    </source>
</evidence>
<dbReference type="InterPro" id="IPR001851">
    <property type="entry name" value="ABC_transp_permease"/>
</dbReference>
<dbReference type="OrthoDB" id="9814461at2"/>
<dbReference type="Proteomes" id="UP000246303">
    <property type="component" value="Unassembled WGS sequence"/>
</dbReference>
<dbReference type="Pfam" id="PF02653">
    <property type="entry name" value="BPD_transp_2"/>
    <property type="match status" value="1"/>
</dbReference>
<feature type="transmembrane region" description="Helical" evidence="7">
    <location>
        <begin position="87"/>
        <end position="108"/>
    </location>
</feature>
<evidence type="ECO:0000256" key="2">
    <source>
        <dbReference type="ARBA" id="ARBA00022475"/>
    </source>
</evidence>
<feature type="transmembrane region" description="Helical" evidence="7">
    <location>
        <begin position="58"/>
        <end position="75"/>
    </location>
</feature>
<reference evidence="8 9" key="1">
    <citation type="submission" date="2018-05" db="EMBL/GenBank/DDBJ databases">
        <title>Genetic diversity of glacier-inhabiting Cryobacterium bacteria in China and description of Cryobacterium mengkeensis sp. nov. and Arthrobacter glacialis sp. nov.</title>
        <authorList>
            <person name="Liu Q."/>
            <person name="Xin Y.-H."/>
        </authorList>
    </citation>
    <scope>NUCLEOTIDE SEQUENCE [LARGE SCALE GENOMIC DNA]</scope>
    <source>
        <strain evidence="8 9">GP3</strain>
    </source>
</reference>
<organism evidence="8 9">
    <name type="scientific">Arthrobacter psychrochitiniphilus</name>
    <dbReference type="NCBI Taxonomy" id="291045"/>
    <lineage>
        <taxon>Bacteria</taxon>
        <taxon>Bacillati</taxon>
        <taxon>Actinomycetota</taxon>
        <taxon>Actinomycetes</taxon>
        <taxon>Micrococcales</taxon>
        <taxon>Micrococcaceae</taxon>
        <taxon>Arthrobacter</taxon>
    </lineage>
</organism>
<dbReference type="RefSeq" id="WP_110104712.1">
    <property type="nucleotide sequence ID" value="NZ_JACBZZ010000001.1"/>
</dbReference>
<evidence type="ECO:0000256" key="7">
    <source>
        <dbReference type="SAM" id="Phobius"/>
    </source>
</evidence>
<dbReference type="GO" id="GO:0015658">
    <property type="term" value="F:branched-chain amino acid transmembrane transporter activity"/>
    <property type="evidence" value="ECO:0007669"/>
    <property type="project" value="InterPro"/>
</dbReference>
<dbReference type="AlphaFoldDB" id="A0A2V3DVM7"/>